<sequence length="528" mass="61122">MKKWGVTMKKYNNDRGFTLIVVLLAFCVIMVLLLGLITTVSSQQTISSFTEKQEKSIQYAEAGFNKYLWYLNEYSDFYEMEEGQEMVGQPIAYDHGFYQLEVLPPDELDRYVTIRSTGWVEGEETNKRTIEVQVQRKQFVHHVYASESEGNNIWWTAGDEVHGPYHTNGHLRIRNPVFYDTVSYSGNYIRGNPYSPTYHNIHGGAEKSETMEIPATNSSLEQWAAMDGYVFEGRTAIHLKGDKIKVKYIENNTVIEEERPLPPNDIIYIKGNQNNNKWHPDTGNLFISGELEGRLTIGAENNIYITATDPTEWYDDQEWYPGGQYRNDESQVPPTPLENPSQGGITYKNTTFGDPDNPSVWDSEREIWIREAEGEDMLGLVANHDVLILHHGWLRDGTDGNGWSWDYEWEKRWTGPFWNRRFRNWQRSSTDSRMYDVAPNDMHIHGAVFATQGGFGFENHDSGSRKGDIILWGNITQKERLAVGIINSTGYLKKYAHDPRMFYRYPPRILEPTNLGWEIRDWKEVTGE</sequence>
<dbReference type="STRING" id="159292.SAMN05192546_105130"/>
<name>A0A1H3NHQ9_9FIRM</name>
<keyword evidence="3" id="KW-1185">Reference proteome</keyword>
<dbReference type="AlphaFoldDB" id="A0A1H3NHQ9"/>
<protein>
    <recommendedName>
        <fullName evidence="4">PilX N-terminal</fullName>
    </recommendedName>
</protein>
<organism evidence="2 3">
    <name type="scientific">Tindallia californiensis</name>
    <dbReference type="NCBI Taxonomy" id="159292"/>
    <lineage>
        <taxon>Bacteria</taxon>
        <taxon>Bacillati</taxon>
        <taxon>Bacillota</taxon>
        <taxon>Clostridia</taxon>
        <taxon>Peptostreptococcales</taxon>
        <taxon>Tindalliaceae</taxon>
        <taxon>Tindallia</taxon>
    </lineage>
</organism>
<evidence type="ECO:0000313" key="3">
    <source>
        <dbReference type="Proteomes" id="UP000199230"/>
    </source>
</evidence>
<gene>
    <name evidence="2" type="ORF">SAMN05192546_105130</name>
</gene>
<evidence type="ECO:0008006" key="4">
    <source>
        <dbReference type="Google" id="ProtNLM"/>
    </source>
</evidence>
<proteinExistence type="predicted"/>
<dbReference type="EMBL" id="FNPV01000005">
    <property type="protein sequence ID" value="SDY88456.1"/>
    <property type="molecule type" value="Genomic_DNA"/>
</dbReference>
<dbReference type="Proteomes" id="UP000199230">
    <property type="component" value="Unassembled WGS sequence"/>
</dbReference>
<reference evidence="2 3" key="1">
    <citation type="submission" date="2016-10" db="EMBL/GenBank/DDBJ databases">
        <authorList>
            <person name="de Groot N.N."/>
        </authorList>
    </citation>
    <scope>NUCLEOTIDE SEQUENCE [LARGE SCALE GENOMIC DNA]</scope>
    <source>
        <strain evidence="2 3">APO</strain>
    </source>
</reference>
<evidence type="ECO:0000313" key="2">
    <source>
        <dbReference type="EMBL" id="SDY88456.1"/>
    </source>
</evidence>
<evidence type="ECO:0000256" key="1">
    <source>
        <dbReference type="SAM" id="MobiDB-lite"/>
    </source>
</evidence>
<feature type="region of interest" description="Disordered" evidence="1">
    <location>
        <begin position="322"/>
        <end position="344"/>
    </location>
</feature>
<accession>A0A1H3NHQ9</accession>